<dbReference type="PANTHER" id="PTHR41391">
    <property type="entry name" value="RESTRICTION OF TELOMERE CAPPING PROTEIN 4"/>
    <property type="match status" value="1"/>
</dbReference>
<dbReference type="SMART" id="SM01312">
    <property type="entry name" value="RTC4"/>
    <property type="match status" value="1"/>
</dbReference>
<protein>
    <recommendedName>
        <fullName evidence="5">Restriction of telomere capping protein 4</fullName>
    </recommendedName>
</protein>
<evidence type="ECO:0000256" key="4">
    <source>
        <dbReference type="ARBA" id="ARBA00009461"/>
    </source>
</evidence>
<reference evidence="10" key="1">
    <citation type="journal article" date="2020" name="Stud. Mycol.">
        <title>101 Dothideomycetes genomes: a test case for predicting lifestyles and emergence of pathogens.</title>
        <authorList>
            <person name="Haridas S."/>
            <person name="Albert R."/>
            <person name="Binder M."/>
            <person name="Bloem J."/>
            <person name="Labutti K."/>
            <person name="Salamov A."/>
            <person name="Andreopoulos B."/>
            <person name="Baker S."/>
            <person name="Barry K."/>
            <person name="Bills G."/>
            <person name="Bluhm B."/>
            <person name="Cannon C."/>
            <person name="Castanera R."/>
            <person name="Culley D."/>
            <person name="Daum C."/>
            <person name="Ezra D."/>
            <person name="Gonzalez J."/>
            <person name="Henrissat B."/>
            <person name="Kuo A."/>
            <person name="Liang C."/>
            <person name="Lipzen A."/>
            <person name="Lutzoni F."/>
            <person name="Magnuson J."/>
            <person name="Mondo S."/>
            <person name="Nolan M."/>
            <person name="Ohm R."/>
            <person name="Pangilinan J."/>
            <person name="Park H.-J."/>
            <person name="Ramirez L."/>
            <person name="Alfaro M."/>
            <person name="Sun H."/>
            <person name="Tritt A."/>
            <person name="Yoshinaga Y."/>
            <person name="Zwiers L.-H."/>
            <person name="Turgeon B."/>
            <person name="Goodwin S."/>
            <person name="Spatafora J."/>
            <person name="Crous P."/>
            <person name="Grigoriev I."/>
        </authorList>
    </citation>
    <scope>NUCLEOTIDE SEQUENCE</scope>
    <source>
        <strain evidence="10">CBS 262.69</strain>
    </source>
</reference>
<organism evidence="10 11">
    <name type="scientific">Trichodelitschia bisporula</name>
    <dbReference type="NCBI Taxonomy" id="703511"/>
    <lineage>
        <taxon>Eukaryota</taxon>
        <taxon>Fungi</taxon>
        <taxon>Dikarya</taxon>
        <taxon>Ascomycota</taxon>
        <taxon>Pezizomycotina</taxon>
        <taxon>Dothideomycetes</taxon>
        <taxon>Dothideomycetes incertae sedis</taxon>
        <taxon>Phaeotrichales</taxon>
        <taxon>Phaeotrichaceae</taxon>
        <taxon>Trichodelitschia</taxon>
    </lineage>
</organism>
<sequence length="599" mass="65492">MVTQLSKSNPPPKLLRTVSNKPYATDDDHLPTTSTTPEPAPKKASPDIHDDPLSTDDDLPSRANIPATQFKKATPPPDPRPEKVTQEAKRGSTRAARGTNKAPVVVLDSESNKEDEEVVAAKPRKTKAKAQDKAAGKKADKTAGKAADKTAGKKAGQSSPTDDLFDATRQSFVGQTFGKSKRRAAANIHADGPATKRAKAMASKAVYSGVDSYVPTSSQVKGESQESISTEAAAEMDQSSGSSTELGYKFRSTKTLNGFRIPPSVPTNLPKWTGVPAPKRDTPEASDKQTKPKVSEKIPNSKSKAGRAKKTFIKKRDEPKQTFQVPRGAETIELLTALLGPPLTDEQKAAAAALEHDSSELSELSDDEIEALRADQCPICHATVDEQALADYKLENPRMTYRQQSRFCTQHKTAEAKVIYAERGYPKIDFEALPRRLKKMKRKMGKLMDNPGEMYFHRRMESAVDQGKARSLLKSILGGEDEGLSMGYYGSRGMQIIMDFFEEAFAPRIREMRGRVIAAQGPAGYVQMVLAPEMTTLLIMEDLKVDAERAREMMAESAEVGELLHGEDEGAAEVRRESGQVVVLEDDDGGRAYDEYGYL</sequence>
<comment type="similarity">
    <text evidence="4">Belongs to the RTC4 family.</text>
</comment>
<feature type="compositionally biased region" description="Basic and acidic residues" evidence="8">
    <location>
        <begin position="40"/>
        <end position="52"/>
    </location>
</feature>
<feature type="compositionally biased region" description="Polar residues" evidence="8">
    <location>
        <begin position="214"/>
        <end position="230"/>
    </location>
</feature>
<accession>A0A6G1I6S3</accession>
<evidence type="ECO:0000256" key="2">
    <source>
        <dbReference type="ARBA" id="ARBA00004123"/>
    </source>
</evidence>
<evidence type="ECO:0000256" key="7">
    <source>
        <dbReference type="ARBA" id="ARBA00023242"/>
    </source>
</evidence>
<gene>
    <name evidence="10" type="ORF">EJ06DRAFT_579871</name>
</gene>
<dbReference type="Proteomes" id="UP000799640">
    <property type="component" value="Unassembled WGS sequence"/>
</dbReference>
<evidence type="ECO:0000256" key="5">
    <source>
        <dbReference type="ARBA" id="ARBA00015162"/>
    </source>
</evidence>
<dbReference type="GO" id="GO:0005634">
    <property type="term" value="C:nucleus"/>
    <property type="evidence" value="ECO:0007669"/>
    <property type="project" value="UniProtKB-SubCell"/>
</dbReference>
<dbReference type="PANTHER" id="PTHR41391:SF1">
    <property type="entry name" value="RESTRICTION OF TELOMERE CAPPING PROTEIN 4"/>
    <property type="match status" value="1"/>
</dbReference>
<keyword evidence="11" id="KW-1185">Reference proteome</keyword>
<evidence type="ECO:0000313" key="11">
    <source>
        <dbReference type="Proteomes" id="UP000799640"/>
    </source>
</evidence>
<name>A0A6G1I6S3_9PEZI</name>
<keyword evidence="6" id="KW-0963">Cytoplasm</keyword>
<evidence type="ECO:0000259" key="9">
    <source>
        <dbReference type="SMART" id="SM01312"/>
    </source>
</evidence>
<feature type="region of interest" description="Disordered" evidence="8">
    <location>
        <begin position="1"/>
        <end position="196"/>
    </location>
</feature>
<evidence type="ECO:0000256" key="8">
    <source>
        <dbReference type="SAM" id="MobiDB-lite"/>
    </source>
</evidence>
<feature type="domain" description="Restriction of telomere capping protein 4 C-terminal" evidence="9">
    <location>
        <begin position="447"/>
        <end position="567"/>
    </location>
</feature>
<evidence type="ECO:0000256" key="3">
    <source>
        <dbReference type="ARBA" id="ARBA00004496"/>
    </source>
</evidence>
<dbReference type="InterPro" id="IPR028094">
    <property type="entry name" value="RTC4_C"/>
</dbReference>
<evidence type="ECO:0000256" key="1">
    <source>
        <dbReference type="ARBA" id="ARBA00002738"/>
    </source>
</evidence>
<dbReference type="InterPro" id="IPR039024">
    <property type="entry name" value="RTC4"/>
</dbReference>
<feature type="compositionally biased region" description="Polar residues" evidence="8">
    <location>
        <begin position="168"/>
        <end position="178"/>
    </location>
</feature>
<dbReference type="Pfam" id="PF14474">
    <property type="entry name" value="RTC4"/>
    <property type="match status" value="1"/>
</dbReference>
<evidence type="ECO:0000256" key="6">
    <source>
        <dbReference type="ARBA" id="ARBA00022490"/>
    </source>
</evidence>
<feature type="compositionally biased region" description="Basic and acidic residues" evidence="8">
    <location>
        <begin position="278"/>
        <end position="296"/>
    </location>
</feature>
<dbReference type="AlphaFoldDB" id="A0A6G1I6S3"/>
<dbReference type="GO" id="GO:0005737">
    <property type="term" value="C:cytoplasm"/>
    <property type="evidence" value="ECO:0007669"/>
    <property type="project" value="UniProtKB-SubCell"/>
</dbReference>
<feature type="region of interest" description="Disordered" evidence="8">
    <location>
        <begin position="214"/>
        <end position="308"/>
    </location>
</feature>
<evidence type="ECO:0000313" key="10">
    <source>
        <dbReference type="EMBL" id="KAF2403962.1"/>
    </source>
</evidence>
<comment type="subcellular location">
    <subcellularLocation>
        <location evidence="3">Cytoplasm</location>
    </subcellularLocation>
    <subcellularLocation>
        <location evidence="2">Nucleus</location>
    </subcellularLocation>
</comment>
<dbReference type="EMBL" id="ML996689">
    <property type="protein sequence ID" value="KAF2403962.1"/>
    <property type="molecule type" value="Genomic_DNA"/>
</dbReference>
<feature type="compositionally biased region" description="Basic and acidic residues" evidence="8">
    <location>
        <begin position="79"/>
        <end position="90"/>
    </location>
</feature>
<proteinExistence type="inferred from homology"/>
<dbReference type="OrthoDB" id="128308at2759"/>
<comment type="function">
    <text evidence="1">May be involved in a process influencing telomere capping.</text>
</comment>
<feature type="compositionally biased region" description="Basic and acidic residues" evidence="8">
    <location>
        <begin position="129"/>
        <end position="151"/>
    </location>
</feature>
<keyword evidence="7" id="KW-0539">Nucleus</keyword>